<reference evidence="1 2" key="1">
    <citation type="journal article" date="2018" name="IMA Fungus">
        <title>IMA Genome-F 10: Nine draft genome sequences of Claviceps purpurea s.lat., including C. arundinis, C. humidiphila, and C. cf. spartinae, pseudomolecules for the pitch canker pathogen Fusarium circinatum, draft genome of Davidsoniella eucalypti, Grosmannia galeiformis, Quambalaria eucalypti, and Teratosphaeria destructans.</title>
        <authorList>
            <person name="Wingfield B.D."/>
            <person name="Liu M."/>
            <person name="Nguyen H.D."/>
            <person name="Lane F.A."/>
            <person name="Morgan S.W."/>
            <person name="De Vos L."/>
            <person name="Wilken P.M."/>
            <person name="Duong T.A."/>
            <person name="Aylward J."/>
            <person name="Coetzee M.P."/>
            <person name="Dadej K."/>
            <person name="De Beer Z.W."/>
            <person name="Findlay W."/>
            <person name="Havenga M."/>
            <person name="Kolarik M."/>
            <person name="Menzies J.G."/>
            <person name="Naidoo K."/>
            <person name="Pochopski O."/>
            <person name="Shoukouhi P."/>
            <person name="Santana Q.C."/>
            <person name="Seifert K.A."/>
            <person name="Soal N."/>
            <person name="Steenkamp E.T."/>
            <person name="Tatham C.T."/>
            <person name="van der Nest M.A."/>
            <person name="Wingfield M.J."/>
        </authorList>
    </citation>
    <scope>NUCLEOTIDE SEQUENCE [LARGE SCALE GENOMIC DNA]</scope>
    <source>
        <strain evidence="1">CMW44962</strain>
    </source>
</reference>
<dbReference type="Proteomes" id="UP001138500">
    <property type="component" value="Unassembled WGS sequence"/>
</dbReference>
<evidence type="ECO:0000313" key="1">
    <source>
        <dbReference type="EMBL" id="KAH9825952.1"/>
    </source>
</evidence>
<dbReference type="EMBL" id="RIBY02002056">
    <property type="protein sequence ID" value="KAH9825952.1"/>
    <property type="molecule type" value="Genomic_DNA"/>
</dbReference>
<comment type="caution">
    <text evidence="1">The sequence shown here is derived from an EMBL/GenBank/DDBJ whole genome shotgun (WGS) entry which is preliminary data.</text>
</comment>
<organism evidence="1 2">
    <name type="scientific">Teratosphaeria destructans</name>
    <dbReference type="NCBI Taxonomy" id="418781"/>
    <lineage>
        <taxon>Eukaryota</taxon>
        <taxon>Fungi</taxon>
        <taxon>Dikarya</taxon>
        <taxon>Ascomycota</taxon>
        <taxon>Pezizomycotina</taxon>
        <taxon>Dothideomycetes</taxon>
        <taxon>Dothideomycetidae</taxon>
        <taxon>Mycosphaerellales</taxon>
        <taxon>Teratosphaeriaceae</taxon>
        <taxon>Teratosphaeria</taxon>
    </lineage>
</organism>
<name>A0A9W7W0M3_9PEZI</name>
<sequence>MPPLQQPRVPGHDGCIALVPPPWFPPSNDIFWLNAAFRLPDGAATLTEYGVRRAAVFEKAGIVQNGQGDGADVEMVDAGSEDGGRTAWEQAWAELRRALCK</sequence>
<evidence type="ECO:0000313" key="2">
    <source>
        <dbReference type="Proteomes" id="UP001138500"/>
    </source>
</evidence>
<dbReference type="AlphaFoldDB" id="A0A9W7W0M3"/>
<protein>
    <submittedName>
        <fullName evidence="1">Uncharacterized protein</fullName>
    </submittedName>
</protein>
<reference evidence="1 2" key="2">
    <citation type="journal article" date="2021" name="Curr. Genet.">
        <title>Genetic response to nitrogen starvation in the aggressive Eucalyptus foliar pathogen Teratosphaeria destructans.</title>
        <authorList>
            <person name="Havenga M."/>
            <person name="Wingfield B.D."/>
            <person name="Wingfield M.J."/>
            <person name="Dreyer L.L."/>
            <person name="Roets F."/>
            <person name="Aylward J."/>
        </authorList>
    </citation>
    <scope>NUCLEOTIDE SEQUENCE [LARGE SCALE GENOMIC DNA]</scope>
    <source>
        <strain evidence="1">CMW44962</strain>
    </source>
</reference>
<keyword evidence="2" id="KW-1185">Reference proteome</keyword>
<gene>
    <name evidence="1" type="ORF">Tdes44962_MAKER03876</name>
</gene>
<proteinExistence type="predicted"/>
<accession>A0A9W7W0M3</accession>